<gene>
    <name evidence="3" type="ORF">KC19_VG182000</name>
</gene>
<keyword evidence="1" id="KW-1133">Transmembrane helix</keyword>
<feature type="chain" id="PRO_5035878840" description="Secreted protein" evidence="2">
    <location>
        <begin position="21"/>
        <end position="98"/>
    </location>
</feature>
<dbReference type="AlphaFoldDB" id="A0A8T0HSF4"/>
<comment type="caution">
    <text evidence="3">The sequence shown here is derived from an EMBL/GenBank/DDBJ whole genome shotgun (WGS) entry which is preliminary data.</text>
</comment>
<dbReference type="EMBL" id="CM026426">
    <property type="protein sequence ID" value="KAG0573478.1"/>
    <property type="molecule type" value="Genomic_DNA"/>
</dbReference>
<evidence type="ECO:0000313" key="3">
    <source>
        <dbReference type="EMBL" id="KAG0573478.1"/>
    </source>
</evidence>
<reference evidence="3" key="1">
    <citation type="submission" date="2020-06" db="EMBL/GenBank/DDBJ databases">
        <title>WGS assembly of Ceratodon purpureus strain R40.</title>
        <authorList>
            <person name="Carey S.B."/>
            <person name="Jenkins J."/>
            <person name="Shu S."/>
            <person name="Lovell J.T."/>
            <person name="Sreedasyam A."/>
            <person name="Maumus F."/>
            <person name="Tiley G.P."/>
            <person name="Fernandez-Pozo N."/>
            <person name="Barry K."/>
            <person name="Chen C."/>
            <person name="Wang M."/>
            <person name="Lipzen A."/>
            <person name="Daum C."/>
            <person name="Saski C.A."/>
            <person name="Payton A.C."/>
            <person name="Mcbreen J.C."/>
            <person name="Conrad R.E."/>
            <person name="Kollar L.M."/>
            <person name="Olsson S."/>
            <person name="Huttunen S."/>
            <person name="Landis J.B."/>
            <person name="Wickett N.J."/>
            <person name="Johnson M.G."/>
            <person name="Rensing S.A."/>
            <person name="Grimwood J."/>
            <person name="Schmutz J."/>
            <person name="Mcdaniel S.F."/>
        </authorList>
    </citation>
    <scope>NUCLEOTIDE SEQUENCE</scope>
    <source>
        <strain evidence="3">R40</strain>
    </source>
</reference>
<protein>
    <recommendedName>
        <fullName evidence="5">Secreted protein</fullName>
    </recommendedName>
</protein>
<evidence type="ECO:0000256" key="2">
    <source>
        <dbReference type="SAM" id="SignalP"/>
    </source>
</evidence>
<evidence type="ECO:0008006" key="5">
    <source>
        <dbReference type="Google" id="ProtNLM"/>
    </source>
</evidence>
<proteinExistence type="predicted"/>
<feature type="transmembrane region" description="Helical" evidence="1">
    <location>
        <begin position="44"/>
        <end position="63"/>
    </location>
</feature>
<dbReference type="Proteomes" id="UP000822688">
    <property type="component" value="Chromosome V"/>
</dbReference>
<keyword evidence="4" id="KW-1185">Reference proteome</keyword>
<name>A0A8T0HSF4_CERPU</name>
<feature type="transmembrane region" description="Helical" evidence="1">
    <location>
        <begin position="70"/>
        <end position="89"/>
    </location>
</feature>
<evidence type="ECO:0000313" key="4">
    <source>
        <dbReference type="Proteomes" id="UP000822688"/>
    </source>
</evidence>
<keyword evidence="1" id="KW-0812">Transmembrane</keyword>
<keyword evidence="2" id="KW-0732">Signal</keyword>
<evidence type="ECO:0000256" key="1">
    <source>
        <dbReference type="SAM" id="Phobius"/>
    </source>
</evidence>
<keyword evidence="1" id="KW-0472">Membrane</keyword>
<sequence>MDAIARQALLLLLLRLACLSKEWNKAMKTRVEYSALRGSLQHNVLKAGEGISFLLILFSIHLLRFSVRCLMFFIVFSNLVSLGCLQSGGTCWNRQHRL</sequence>
<feature type="signal peptide" evidence="2">
    <location>
        <begin position="1"/>
        <end position="20"/>
    </location>
</feature>
<accession>A0A8T0HSF4</accession>
<organism evidence="3 4">
    <name type="scientific">Ceratodon purpureus</name>
    <name type="common">Fire moss</name>
    <name type="synonym">Dicranum purpureum</name>
    <dbReference type="NCBI Taxonomy" id="3225"/>
    <lineage>
        <taxon>Eukaryota</taxon>
        <taxon>Viridiplantae</taxon>
        <taxon>Streptophyta</taxon>
        <taxon>Embryophyta</taxon>
        <taxon>Bryophyta</taxon>
        <taxon>Bryophytina</taxon>
        <taxon>Bryopsida</taxon>
        <taxon>Dicranidae</taxon>
        <taxon>Pseudoditrichales</taxon>
        <taxon>Ditrichaceae</taxon>
        <taxon>Ceratodon</taxon>
    </lineage>
</organism>